<dbReference type="Pfam" id="PF12172">
    <property type="entry name" value="zf-ChsH2"/>
    <property type="match status" value="1"/>
</dbReference>
<protein>
    <submittedName>
        <fullName evidence="3">Zinc ribbon domain-containing protein</fullName>
    </submittedName>
</protein>
<dbReference type="RefSeq" id="WP_251933373.1">
    <property type="nucleotide sequence ID" value="NZ_CP098747.1"/>
</dbReference>
<reference evidence="3" key="1">
    <citation type="submission" date="2022-06" db="EMBL/GenBank/DDBJ databases">
        <title>Sneathiella actinostolidae sp. nov., isolated from a sea anemonein the Western Pacific Ocean.</title>
        <authorList>
            <person name="Wei M.J."/>
        </authorList>
    </citation>
    <scope>NUCLEOTIDE SEQUENCE</scope>
    <source>
        <strain evidence="3">PHK-P5</strain>
    </source>
</reference>
<dbReference type="InterPro" id="IPR012340">
    <property type="entry name" value="NA-bd_OB-fold"/>
</dbReference>
<keyword evidence="4" id="KW-1185">Reference proteome</keyword>
<dbReference type="Pfam" id="PF01796">
    <property type="entry name" value="OB_ChsH2_C"/>
    <property type="match status" value="1"/>
</dbReference>
<dbReference type="EMBL" id="CP098747">
    <property type="protein sequence ID" value="USG60492.1"/>
    <property type="molecule type" value="Genomic_DNA"/>
</dbReference>
<dbReference type="Gene3D" id="6.10.30.10">
    <property type="match status" value="1"/>
</dbReference>
<dbReference type="PANTHER" id="PTHR34075">
    <property type="entry name" value="BLR3430 PROTEIN"/>
    <property type="match status" value="1"/>
</dbReference>
<evidence type="ECO:0000259" key="2">
    <source>
        <dbReference type="Pfam" id="PF12172"/>
    </source>
</evidence>
<evidence type="ECO:0000259" key="1">
    <source>
        <dbReference type="Pfam" id="PF01796"/>
    </source>
</evidence>
<dbReference type="PANTHER" id="PTHR34075:SF5">
    <property type="entry name" value="BLR3430 PROTEIN"/>
    <property type="match status" value="1"/>
</dbReference>
<organism evidence="3 4">
    <name type="scientific">Sneathiella marina</name>
    <dbReference type="NCBI Taxonomy" id="2950108"/>
    <lineage>
        <taxon>Bacteria</taxon>
        <taxon>Pseudomonadati</taxon>
        <taxon>Pseudomonadota</taxon>
        <taxon>Alphaproteobacteria</taxon>
        <taxon>Sneathiellales</taxon>
        <taxon>Sneathiellaceae</taxon>
        <taxon>Sneathiella</taxon>
    </lineage>
</organism>
<sequence length="131" mass="14665">MTDNREIPTPHIDEETRDYWDGASAGKLMVKKCRSCGAAHHYPRTICPHCGSDDTYYTESNGKGVIYSFSVMRRVQPNFAIAYVTVEDMEIKMMTNIINCDFDALEIGQAVKVTFVETQTAGVSVPMFEPA</sequence>
<evidence type="ECO:0000313" key="4">
    <source>
        <dbReference type="Proteomes" id="UP001056291"/>
    </source>
</evidence>
<dbReference type="InterPro" id="IPR052513">
    <property type="entry name" value="Thioester_dehydratase-like"/>
</dbReference>
<dbReference type="InterPro" id="IPR002878">
    <property type="entry name" value="ChsH2_C"/>
</dbReference>
<dbReference type="InterPro" id="IPR022002">
    <property type="entry name" value="ChsH2_Znr"/>
</dbReference>
<dbReference type="SUPFAM" id="SSF50249">
    <property type="entry name" value="Nucleic acid-binding proteins"/>
    <property type="match status" value="1"/>
</dbReference>
<gene>
    <name evidence="3" type="ORF">NBZ79_15100</name>
</gene>
<evidence type="ECO:0000313" key="3">
    <source>
        <dbReference type="EMBL" id="USG60492.1"/>
    </source>
</evidence>
<accession>A0ABY4VZX2</accession>
<feature type="domain" description="ChsH2 rubredoxin-like zinc ribbon" evidence="2">
    <location>
        <begin position="20"/>
        <end position="54"/>
    </location>
</feature>
<name>A0ABY4VZX2_9PROT</name>
<proteinExistence type="predicted"/>
<dbReference type="Proteomes" id="UP001056291">
    <property type="component" value="Chromosome"/>
</dbReference>
<feature type="domain" description="ChsH2 C-terminal OB-fold" evidence="1">
    <location>
        <begin position="58"/>
        <end position="116"/>
    </location>
</feature>